<evidence type="ECO:0000313" key="1">
    <source>
        <dbReference type="Proteomes" id="UP001732720"/>
    </source>
</evidence>
<dbReference type="Proteomes" id="UP001732720">
    <property type="component" value="Chromosome 8"/>
</dbReference>
<reference evidence="2" key="1">
    <citation type="submission" date="2025-08" db="UniProtKB">
        <authorList>
            <consortium name="RefSeq"/>
        </authorList>
    </citation>
    <scope>IDENTIFICATION</scope>
</reference>
<organism evidence="1 2">
    <name type="scientific">Castor canadensis</name>
    <name type="common">American beaver</name>
    <dbReference type="NCBI Taxonomy" id="51338"/>
    <lineage>
        <taxon>Eukaryota</taxon>
        <taxon>Metazoa</taxon>
        <taxon>Chordata</taxon>
        <taxon>Craniata</taxon>
        <taxon>Vertebrata</taxon>
        <taxon>Euteleostomi</taxon>
        <taxon>Mammalia</taxon>
        <taxon>Eutheria</taxon>
        <taxon>Euarchontoglires</taxon>
        <taxon>Glires</taxon>
        <taxon>Rodentia</taxon>
        <taxon>Castorimorpha</taxon>
        <taxon>Castoridae</taxon>
        <taxon>Castor</taxon>
    </lineage>
</organism>
<accession>A0AC58NAL1</accession>
<gene>
    <name evidence="2" type="primary">LOC141425655</name>
</gene>
<protein>
    <submittedName>
        <fullName evidence="2">MHC class I polypeptide-related sequence B-like isoform X1</fullName>
    </submittedName>
</protein>
<evidence type="ECO:0000313" key="2">
    <source>
        <dbReference type="RefSeq" id="XP_073938707.1"/>
    </source>
</evidence>
<proteinExistence type="predicted"/>
<name>A0AC58NAL1_CASCN</name>
<keyword evidence="1" id="KW-1185">Reference proteome</keyword>
<dbReference type="RefSeq" id="XP_073938707.1">
    <property type="nucleotide sequence ID" value="XM_074082606.1"/>
</dbReference>
<sequence length="337" mass="38251">MTDLSALGLLLILVLWAGTALSAPLGTAARSHGLYYNLTVRSRDGFVDPQFLAEGHLDAQLYLYYDSEKGRAEPRGLWAETVLGNEIRDTETHTLAESGKKLKMTLAEINALQKQKGFLSLQEIWGCEIQEDNHSRGFWDFYYDGEPFFSYNAETHSWMMSPSWAQSSAAQLKTLWDTDRIHSKNHWAYIQGELCGKLTRYLESWIGFRESTGKAVVLRSRWPVLLSVALASVVIILFVSFGTRRRWHQLWRVQLMRLAVLGQKQKGPRDQNGTAELEAAFRANPVGHVCPEELEPSCDEAELEDDTREGGRNGALGFPSDEQQGLWLFQKLREVRV</sequence>